<proteinExistence type="evidence at transcript level"/>
<evidence type="ECO:0000256" key="7">
    <source>
        <dbReference type="ARBA" id="ARBA00023136"/>
    </source>
</evidence>
<evidence type="ECO:0000256" key="8">
    <source>
        <dbReference type="ARBA" id="ARBA00023170"/>
    </source>
</evidence>
<evidence type="ECO:0000256" key="5">
    <source>
        <dbReference type="ARBA" id="ARBA00022725"/>
    </source>
</evidence>
<evidence type="ECO:0000256" key="3">
    <source>
        <dbReference type="ARBA" id="ARBA00022606"/>
    </source>
</evidence>
<keyword evidence="6 10" id="KW-1133">Transmembrane helix</keyword>
<evidence type="ECO:0000256" key="6">
    <source>
        <dbReference type="ARBA" id="ARBA00022989"/>
    </source>
</evidence>
<feature type="transmembrane region" description="Helical" evidence="10">
    <location>
        <begin position="254"/>
        <end position="273"/>
    </location>
</feature>
<reference evidence="11" key="2">
    <citation type="submission" date="2020-06" db="EMBL/GenBank/DDBJ databases">
        <authorList>
            <person name="Qian J."/>
        </authorList>
    </citation>
    <scope>NUCLEOTIDE SEQUENCE</scope>
    <source>
        <tissue evidence="11">Antenna</tissue>
    </source>
</reference>
<dbReference type="AlphaFoldDB" id="A0A7G7WNC4"/>
<keyword evidence="8 11" id="KW-0675">Receptor</keyword>
<keyword evidence="3" id="KW-0716">Sensory transduction</keyword>
<evidence type="ECO:0000256" key="10">
    <source>
        <dbReference type="SAM" id="Phobius"/>
    </source>
</evidence>
<comment type="subcellular location">
    <subcellularLocation>
        <location evidence="1">Cell membrane</location>
        <topology evidence="1">Multi-pass membrane protein</topology>
    </subcellularLocation>
</comment>
<dbReference type="GO" id="GO:0005549">
    <property type="term" value="F:odorant binding"/>
    <property type="evidence" value="ECO:0007669"/>
    <property type="project" value="InterPro"/>
</dbReference>
<keyword evidence="4 10" id="KW-0812">Transmembrane</keyword>
<evidence type="ECO:0000256" key="2">
    <source>
        <dbReference type="ARBA" id="ARBA00022475"/>
    </source>
</evidence>
<dbReference type="PANTHER" id="PTHR21137:SF35">
    <property type="entry name" value="ODORANT RECEPTOR 19A-RELATED"/>
    <property type="match status" value="1"/>
</dbReference>
<keyword evidence="5" id="KW-0552">Olfaction</keyword>
<dbReference type="EMBL" id="MT598241">
    <property type="protein sequence ID" value="QNH68050.1"/>
    <property type="molecule type" value="mRNA"/>
</dbReference>
<protein>
    <submittedName>
        <fullName evidence="11">Odorant receptor 26</fullName>
    </submittedName>
</protein>
<sequence>MLQSRLFANVTERERTILENHIQEGRILAKIYRVLCFLVVLFYALFPFLDDRSGKTHRFPLPCWFPFDESKYYYQVFFAEILSIAVGAWVNSNIDILTVMLCILATAEFEILRNRLTTIIEPSPKSTKIGEDEAVKVRLGECVDQYDELLCFVNQIEVTFSKGIFVQFFCSVIVICLTGFQMLVISFNSMQFVLLIVYFSCMMCQVAMYCWYGHTVMESSDYVRDACYMADWNRSDLSVQKSLVMIMERAKKPAMLRAGGFFVLNIPTLMRILRSSYSYFAVLQRLYSKNELQ</sequence>
<evidence type="ECO:0000256" key="9">
    <source>
        <dbReference type="ARBA" id="ARBA00023224"/>
    </source>
</evidence>
<dbReference type="GO" id="GO:0004984">
    <property type="term" value="F:olfactory receptor activity"/>
    <property type="evidence" value="ECO:0007669"/>
    <property type="project" value="InterPro"/>
</dbReference>
<dbReference type="GO" id="GO:0007165">
    <property type="term" value="P:signal transduction"/>
    <property type="evidence" value="ECO:0007669"/>
    <property type="project" value="UniProtKB-KW"/>
</dbReference>
<keyword evidence="7 10" id="KW-0472">Membrane</keyword>
<dbReference type="Pfam" id="PF02949">
    <property type="entry name" value="7tm_6"/>
    <property type="match status" value="1"/>
</dbReference>
<accession>A0A7G7WNC4</accession>
<feature type="transmembrane region" description="Helical" evidence="10">
    <location>
        <begin position="31"/>
        <end position="49"/>
    </location>
</feature>
<dbReference type="InterPro" id="IPR004117">
    <property type="entry name" value="7tm6_olfct_rcpt"/>
</dbReference>
<evidence type="ECO:0000313" key="11">
    <source>
        <dbReference type="EMBL" id="QNH68050.1"/>
    </source>
</evidence>
<organism evidence="11">
    <name type="scientific">Apriona germarii</name>
    <name type="common">Mulberry longhorn beetle</name>
    <name type="synonym">Lamia germarii</name>
    <dbReference type="NCBI Taxonomy" id="157307"/>
    <lineage>
        <taxon>Eukaryota</taxon>
        <taxon>Metazoa</taxon>
        <taxon>Ecdysozoa</taxon>
        <taxon>Arthropoda</taxon>
        <taxon>Hexapoda</taxon>
        <taxon>Insecta</taxon>
        <taxon>Pterygota</taxon>
        <taxon>Neoptera</taxon>
        <taxon>Endopterygota</taxon>
        <taxon>Coleoptera</taxon>
        <taxon>Polyphaga</taxon>
        <taxon>Cucujiformia</taxon>
        <taxon>Chrysomeloidea</taxon>
        <taxon>Cerambycidae</taxon>
        <taxon>Lamiinae</taxon>
        <taxon>Batocerini</taxon>
        <taxon>Apriona</taxon>
    </lineage>
</organism>
<feature type="transmembrane region" description="Helical" evidence="10">
    <location>
        <begin position="192"/>
        <end position="212"/>
    </location>
</feature>
<evidence type="ECO:0000256" key="4">
    <source>
        <dbReference type="ARBA" id="ARBA00022692"/>
    </source>
</evidence>
<keyword evidence="2" id="KW-1003">Cell membrane</keyword>
<feature type="transmembrane region" description="Helical" evidence="10">
    <location>
        <begin position="72"/>
        <end position="90"/>
    </location>
</feature>
<dbReference type="GO" id="GO:0005886">
    <property type="term" value="C:plasma membrane"/>
    <property type="evidence" value="ECO:0007669"/>
    <property type="project" value="UniProtKB-SubCell"/>
</dbReference>
<dbReference type="PANTHER" id="PTHR21137">
    <property type="entry name" value="ODORANT RECEPTOR"/>
    <property type="match status" value="1"/>
</dbReference>
<reference evidence="11" key="1">
    <citation type="journal article" date="2020" name="Front. Physiol.">
        <title>Identification and Expression Profile of Olfactory Receptor Genes Based on Apriona germari (Hope) Antennal Transcriptome.</title>
        <authorList>
            <person name="Qian J.L."/>
            <person name="Mang D.Z."/>
            <person name="Lv G.C."/>
            <person name="Ye J."/>
            <person name="Li Z.Q."/>
            <person name="Chu B."/>
            <person name="Sun L."/>
            <person name="Liu Y.J."/>
            <person name="Zhang L.W."/>
        </authorList>
    </citation>
    <scope>NUCLEOTIDE SEQUENCE</scope>
    <source>
        <tissue evidence="11">Antenna</tissue>
    </source>
</reference>
<keyword evidence="9" id="KW-0807">Transducer</keyword>
<name>A0A7G7WNC4_APRGE</name>
<feature type="transmembrane region" description="Helical" evidence="10">
    <location>
        <begin position="164"/>
        <end position="186"/>
    </location>
</feature>
<evidence type="ECO:0000256" key="1">
    <source>
        <dbReference type="ARBA" id="ARBA00004651"/>
    </source>
</evidence>